<name>A0A834TAX6_9FABA</name>
<proteinExistence type="predicted"/>
<gene>
    <name evidence="1" type="ORF">G2W53_034380</name>
</gene>
<dbReference type="AlphaFoldDB" id="A0A834TAX6"/>
<reference evidence="1" key="1">
    <citation type="submission" date="2020-09" db="EMBL/GenBank/DDBJ databases">
        <title>Genome-Enabled Discovery of Anthraquinone Biosynthesis in Senna tora.</title>
        <authorList>
            <person name="Kang S.-H."/>
            <person name="Pandey R.P."/>
            <person name="Lee C.-M."/>
            <person name="Sim J.-S."/>
            <person name="Jeong J.-T."/>
            <person name="Choi B.-S."/>
            <person name="Jung M."/>
            <person name="Ginzburg D."/>
            <person name="Zhao K."/>
            <person name="Won S.Y."/>
            <person name="Oh T.-J."/>
            <person name="Yu Y."/>
            <person name="Kim N.-H."/>
            <person name="Lee O.R."/>
            <person name="Lee T.-H."/>
            <person name="Bashyal P."/>
            <person name="Kim T.-S."/>
            <person name="Lee W.-H."/>
            <person name="Kawkins C."/>
            <person name="Kim C.-K."/>
            <person name="Kim J.S."/>
            <person name="Ahn B.O."/>
            <person name="Rhee S.Y."/>
            <person name="Sohng J.K."/>
        </authorList>
    </citation>
    <scope>NUCLEOTIDE SEQUENCE</scope>
    <source>
        <tissue evidence="1">Leaf</tissue>
    </source>
</reference>
<keyword evidence="2" id="KW-1185">Reference proteome</keyword>
<dbReference type="Proteomes" id="UP000634136">
    <property type="component" value="Unassembled WGS sequence"/>
</dbReference>
<accession>A0A834TAX6</accession>
<evidence type="ECO:0000313" key="2">
    <source>
        <dbReference type="Proteomes" id="UP000634136"/>
    </source>
</evidence>
<comment type="caution">
    <text evidence="1">The sequence shown here is derived from an EMBL/GenBank/DDBJ whole genome shotgun (WGS) entry which is preliminary data.</text>
</comment>
<evidence type="ECO:0000313" key="1">
    <source>
        <dbReference type="EMBL" id="KAF7813404.1"/>
    </source>
</evidence>
<protein>
    <submittedName>
        <fullName evidence="1">Uncharacterized protein</fullName>
    </submittedName>
</protein>
<organism evidence="1 2">
    <name type="scientific">Senna tora</name>
    <dbReference type="NCBI Taxonomy" id="362788"/>
    <lineage>
        <taxon>Eukaryota</taxon>
        <taxon>Viridiplantae</taxon>
        <taxon>Streptophyta</taxon>
        <taxon>Embryophyta</taxon>
        <taxon>Tracheophyta</taxon>
        <taxon>Spermatophyta</taxon>
        <taxon>Magnoliopsida</taxon>
        <taxon>eudicotyledons</taxon>
        <taxon>Gunneridae</taxon>
        <taxon>Pentapetalae</taxon>
        <taxon>rosids</taxon>
        <taxon>fabids</taxon>
        <taxon>Fabales</taxon>
        <taxon>Fabaceae</taxon>
        <taxon>Caesalpinioideae</taxon>
        <taxon>Cassia clade</taxon>
        <taxon>Senna</taxon>
    </lineage>
</organism>
<dbReference type="EMBL" id="JAAIUW010000010">
    <property type="protein sequence ID" value="KAF7813404.1"/>
    <property type="molecule type" value="Genomic_DNA"/>
</dbReference>
<sequence>MGPFTRRALKNHEFLDVLDLTSNAGEED</sequence>